<dbReference type="SUPFAM" id="SSF56925">
    <property type="entry name" value="OMPA-like"/>
    <property type="match status" value="1"/>
</dbReference>
<keyword evidence="3" id="KW-1185">Reference proteome</keyword>
<dbReference type="EMBL" id="UGNV01000001">
    <property type="protein sequence ID" value="STX28666.1"/>
    <property type="molecule type" value="Genomic_DNA"/>
</dbReference>
<evidence type="ECO:0000256" key="1">
    <source>
        <dbReference type="SAM" id="SignalP"/>
    </source>
</evidence>
<evidence type="ECO:0000313" key="3">
    <source>
        <dbReference type="Proteomes" id="UP000254968"/>
    </source>
</evidence>
<feature type="chain" id="PRO_5016845526" evidence="1">
    <location>
        <begin position="19"/>
        <end position="223"/>
    </location>
</feature>
<accession>A0A378I1Z9</accession>
<sequence length="223" mass="25360">MKIAFFSSALLFATTAMSATPINGWYSSIFSGTNYLFDNLSVHKYGLAFTDASYEFGYEVGGRLGLQANQIRYEGELTYLNADLRRFYVNDIRQTHASGNTDAIFAMANAYYDFPDMVEAISPFLGVGIGYGWIKGSLSSRNFYYPTYSYSTTYPAYTYYRNSSNVFAYQATFGFTYNFEENYALNIAYRYIGTNRVDALGKVFQANLATVGVIYRFNEHIYK</sequence>
<protein>
    <submittedName>
        <fullName evidence="2">Opacity protein-like surface antigen</fullName>
    </submittedName>
</protein>
<dbReference type="Proteomes" id="UP000254968">
    <property type="component" value="Unassembled WGS sequence"/>
</dbReference>
<dbReference type="RefSeq" id="WP_115302393.1">
    <property type="nucleotide sequence ID" value="NZ_CAAAHO010000001.1"/>
</dbReference>
<dbReference type="AlphaFoldDB" id="A0A378I1Z9"/>
<proteinExistence type="predicted"/>
<evidence type="ECO:0000313" key="2">
    <source>
        <dbReference type="EMBL" id="STX28666.1"/>
    </source>
</evidence>
<dbReference type="Gene3D" id="2.40.160.20">
    <property type="match status" value="1"/>
</dbReference>
<dbReference type="OrthoDB" id="5653282at2"/>
<feature type="signal peptide" evidence="1">
    <location>
        <begin position="1"/>
        <end position="18"/>
    </location>
</feature>
<organism evidence="2 3">
    <name type="scientific">Legionella beliardensis</name>
    <dbReference type="NCBI Taxonomy" id="91822"/>
    <lineage>
        <taxon>Bacteria</taxon>
        <taxon>Pseudomonadati</taxon>
        <taxon>Pseudomonadota</taxon>
        <taxon>Gammaproteobacteria</taxon>
        <taxon>Legionellales</taxon>
        <taxon>Legionellaceae</taxon>
        <taxon>Legionella</taxon>
    </lineage>
</organism>
<reference evidence="2 3" key="1">
    <citation type="submission" date="2018-06" db="EMBL/GenBank/DDBJ databases">
        <authorList>
            <consortium name="Pathogen Informatics"/>
            <person name="Doyle S."/>
        </authorList>
    </citation>
    <scope>NUCLEOTIDE SEQUENCE [LARGE SCALE GENOMIC DNA]</scope>
    <source>
        <strain evidence="2 3">NCTC13315</strain>
    </source>
</reference>
<gene>
    <name evidence="2" type="ORF">NCTC13315_01198</name>
</gene>
<dbReference type="InterPro" id="IPR011250">
    <property type="entry name" value="OMP/PagP_B-barrel"/>
</dbReference>
<keyword evidence="1" id="KW-0732">Signal</keyword>
<name>A0A378I1Z9_9GAMM</name>